<gene>
    <name evidence="2" type="ORF">AAFF_G00008230</name>
</gene>
<dbReference type="AlphaFoldDB" id="A0AAD7WZV2"/>
<comment type="caution">
    <text evidence="2">The sequence shown here is derived from an EMBL/GenBank/DDBJ whole genome shotgun (WGS) entry which is preliminary data.</text>
</comment>
<feature type="region of interest" description="Disordered" evidence="1">
    <location>
        <begin position="37"/>
        <end position="95"/>
    </location>
</feature>
<accession>A0AAD7WZV2</accession>
<sequence>MDHYSRRTEELVSATAGRPETAQGWTASTIRKMHGTQLMAVSPPSPVVGSPRPRVTSTQTRSPTKSLQECPWPVFHGSADPASDDDMLTEMGNVR</sequence>
<keyword evidence="3" id="KW-1185">Reference proteome</keyword>
<evidence type="ECO:0000313" key="2">
    <source>
        <dbReference type="EMBL" id="KAJ8415125.1"/>
    </source>
</evidence>
<protein>
    <submittedName>
        <fullName evidence="2">Uncharacterized protein</fullName>
    </submittedName>
</protein>
<dbReference type="EMBL" id="JAINUG010000010">
    <property type="protein sequence ID" value="KAJ8415125.1"/>
    <property type="molecule type" value="Genomic_DNA"/>
</dbReference>
<feature type="region of interest" description="Disordered" evidence="1">
    <location>
        <begin position="1"/>
        <end position="24"/>
    </location>
</feature>
<reference evidence="2" key="1">
    <citation type="journal article" date="2023" name="Science">
        <title>Genome structures resolve the early diversification of teleost fishes.</title>
        <authorList>
            <person name="Parey E."/>
            <person name="Louis A."/>
            <person name="Montfort J."/>
            <person name="Bouchez O."/>
            <person name="Roques C."/>
            <person name="Iampietro C."/>
            <person name="Lluch J."/>
            <person name="Castinel A."/>
            <person name="Donnadieu C."/>
            <person name="Desvignes T."/>
            <person name="Floi Bucao C."/>
            <person name="Jouanno E."/>
            <person name="Wen M."/>
            <person name="Mejri S."/>
            <person name="Dirks R."/>
            <person name="Jansen H."/>
            <person name="Henkel C."/>
            <person name="Chen W.J."/>
            <person name="Zahm M."/>
            <person name="Cabau C."/>
            <person name="Klopp C."/>
            <person name="Thompson A.W."/>
            <person name="Robinson-Rechavi M."/>
            <person name="Braasch I."/>
            <person name="Lecointre G."/>
            <person name="Bobe J."/>
            <person name="Postlethwait J.H."/>
            <person name="Berthelot C."/>
            <person name="Roest Crollius H."/>
            <person name="Guiguen Y."/>
        </authorList>
    </citation>
    <scope>NUCLEOTIDE SEQUENCE</scope>
    <source>
        <strain evidence="2">NC1722</strain>
    </source>
</reference>
<dbReference type="Proteomes" id="UP001221898">
    <property type="component" value="Unassembled WGS sequence"/>
</dbReference>
<feature type="compositionally biased region" description="Basic and acidic residues" evidence="1">
    <location>
        <begin position="1"/>
        <end position="10"/>
    </location>
</feature>
<feature type="compositionally biased region" description="Polar residues" evidence="1">
    <location>
        <begin position="58"/>
        <end position="67"/>
    </location>
</feature>
<organism evidence="2 3">
    <name type="scientific">Aldrovandia affinis</name>
    <dbReference type="NCBI Taxonomy" id="143900"/>
    <lineage>
        <taxon>Eukaryota</taxon>
        <taxon>Metazoa</taxon>
        <taxon>Chordata</taxon>
        <taxon>Craniata</taxon>
        <taxon>Vertebrata</taxon>
        <taxon>Euteleostomi</taxon>
        <taxon>Actinopterygii</taxon>
        <taxon>Neopterygii</taxon>
        <taxon>Teleostei</taxon>
        <taxon>Notacanthiformes</taxon>
        <taxon>Halosauridae</taxon>
        <taxon>Aldrovandia</taxon>
    </lineage>
</organism>
<feature type="compositionally biased region" description="Low complexity" evidence="1">
    <location>
        <begin position="47"/>
        <end position="57"/>
    </location>
</feature>
<name>A0AAD7WZV2_9TELE</name>
<evidence type="ECO:0000313" key="3">
    <source>
        <dbReference type="Proteomes" id="UP001221898"/>
    </source>
</evidence>
<proteinExistence type="predicted"/>
<evidence type="ECO:0000256" key="1">
    <source>
        <dbReference type="SAM" id="MobiDB-lite"/>
    </source>
</evidence>